<evidence type="ECO:0000313" key="2">
    <source>
        <dbReference type="EMBL" id="GGA52373.1"/>
    </source>
</evidence>
<dbReference type="RefSeq" id="WP_188447669.1">
    <property type="nucleotide sequence ID" value="NZ_BMDW01000013.1"/>
</dbReference>
<accession>A0ABQ1GXZ7</accession>
<keyword evidence="3" id="KW-1185">Reference proteome</keyword>
<sequence>MIRLLLPVLVAAIAFTPVEAGQTLRERLAQRMAQRMEGRSQERPRPARSTSLMGPIRSSISISGVPKGRTRPW</sequence>
<evidence type="ECO:0000256" key="1">
    <source>
        <dbReference type="SAM" id="MobiDB-lite"/>
    </source>
</evidence>
<feature type="compositionally biased region" description="Basic and acidic residues" evidence="1">
    <location>
        <begin position="31"/>
        <end position="45"/>
    </location>
</feature>
<protein>
    <submittedName>
        <fullName evidence="2">Uncharacterized protein</fullName>
    </submittedName>
</protein>
<name>A0ABQ1GXZ7_9SPHN</name>
<feature type="region of interest" description="Disordered" evidence="1">
    <location>
        <begin position="31"/>
        <end position="73"/>
    </location>
</feature>
<organism evidence="2 3">
    <name type="scientific">Sphingomonas psychrolutea</name>
    <dbReference type="NCBI Taxonomy" id="1259676"/>
    <lineage>
        <taxon>Bacteria</taxon>
        <taxon>Pseudomonadati</taxon>
        <taxon>Pseudomonadota</taxon>
        <taxon>Alphaproteobacteria</taxon>
        <taxon>Sphingomonadales</taxon>
        <taxon>Sphingomonadaceae</taxon>
        <taxon>Sphingomonas</taxon>
    </lineage>
</organism>
<reference evidence="3" key="1">
    <citation type="journal article" date="2019" name="Int. J. Syst. Evol. Microbiol.">
        <title>The Global Catalogue of Microorganisms (GCM) 10K type strain sequencing project: providing services to taxonomists for standard genome sequencing and annotation.</title>
        <authorList>
            <consortium name="The Broad Institute Genomics Platform"/>
            <consortium name="The Broad Institute Genome Sequencing Center for Infectious Disease"/>
            <person name="Wu L."/>
            <person name="Ma J."/>
        </authorList>
    </citation>
    <scope>NUCLEOTIDE SEQUENCE [LARGE SCALE GENOMIC DNA]</scope>
    <source>
        <strain evidence="3">CGMCC 1.10106</strain>
    </source>
</reference>
<feature type="compositionally biased region" description="Polar residues" evidence="1">
    <location>
        <begin position="48"/>
        <end position="62"/>
    </location>
</feature>
<comment type="caution">
    <text evidence="2">The sequence shown here is derived from an EMBL/GenBank/DDBJ whole genome shotgun (WGS) entry which is preliminary data.</text>
</comment>
<dbReference type="Proteomes" id="UP000618591">
    <property type="component" value="Unassembled WGS sequence"/>
</dbReference>
<evidence type="ECO:0000313" key="3">
    <source>
        <dbReference type="Proteomes" id="UP000618591"/>
    </source>
</evidence>
<proteinExistence type="predicted"/>
<gene>
    <name evidence="2" type="ORF">GCM10011395_23420</name>
</gene>
<dbReference type="EMBL" id="BMDW01000013">
    <property type="protein sequence ID" value="GGA52373.1"/>
    <property type="molecule type" value="Genomic_DNA"/>
</dbReference>